<dbReference type="SMART" id="SM00220">
    <property type="entry name" value="S_TKc"/>
    <property type="match status" value="1"/>
</dbReference>
<proteinExistence type="inferred from homology"/>
<dbReference type="FunFam" id="1.10.510.10:FF:000240">
    <property type="entry name" value="Lectin-domain containing receptor kinase A4.3"/>
    <property type="match status" value="1"/>
</dbReference>
<dbReference type="GO" id="GO:0005524">
    <property type="term" value="F:ATP binding"/>
    <property type="evidence" value="ECO:0007669"/>
    <property type="project" value="UniProtKB-UniRule"/>
</dbReference>
<dbReference type="InterPro" id="IPR050528">
    <property type="entry name" value="L-type_Lectin-RKs"/>
</dbReference>
<evidence type="ECO:0000256" key="6">
    <source>
        <dbReference type="ARBA" id="ARBA00022527"/>
    </source>
</evidence>
<dbReference type="InterPro" id="IPR017441">
    <property type="entry name" value="Protein_kinase_ATP_BS"/>
</dbReference>
<dbReference type="AlphaFoldDB" id="A0A5J9TJK0"/>
<dbReference type="Pfam" id="PF00139">
    <property type="entry name" value="Lectin_legB"/>
    <property type="match status" value="1"/>
</dbReference>
<dbReference type="InterPro" id="IPR000719">
    <property type="entry name" value="Prot_kinase_dom"/>
</dbReference>
<keyword evidence="15 19" id="KW-0472">Membrane</keyword>
<dbReference type="InterPro" id="IPR019825">
    <property type="entry name" value="Lectin_legB_Mn/Ca_BS"/>
</dbReference>
<evidence type="ECO:0000256" key="1">
    <source>
        <dbReference type="ARBA" id="ARBA00004251"/>
    </source>
</evidence>
<evidence type="ECO:0000313" key="21">
    <source>
        <dbReference type="EMBL" id="TVU11475.1"/>
    </source>
</evidence>
<dbReference type="SUPFAM" id="SSF56112">
    <property type="entry name" value="Protein kinase-like (PK-like)"/>
    <property type="match status" value="1"/>
</dbReference>
<keyword evidence="8 19" id="KW-0812">Transmembrane</keyword>
<evidence type="ECO:0000256" key="9">
    <source>
        <dbReference type="ARBA" id="ARBA00022729"/>
    </source>
</evidence>
<dbReference type="GO" id="GO:0004674">
    <property type="term" value="F:protein serine/threonine kinase activity"/>
    <property type="evidence" value="ECO:0007669"/>
    <property type="project" value="UniProtKB-KW"/>
</dbReference>
<evidence type="ECO:0000313" key="22">
    <source>
        <dbReference type="Proteomes" id="UP000324897"/>
    </source>
</evidence>
<dbReference type="Gene3D" id="1.10.510.10">
    <property type="entry name" value="Transferase(Phosphotransferase) domain 1"/>
    <property type="match status" value="1"/>
</dbReference>
<dbReference type="InterPro" id="IPR011009">
    <property type="entry name" value="Kinase-like_dom_sf"/>
</dbReference>
<comment type="similarity">
    <text evidence="2">In the N-terminal section; belongs to the leguminous lectin family.</text>
</comment>
<evidence type="ECO:0000256" key="5">
    <source>
        <dbReference type="ARBA" id="ARBA00022475"/>
    </source>
</evidence>
<comment type="similarity">
    <text evidence="3">In the C-terminal section; belongs to the protein kinase superfamily. Ser/Thr protein kinase family.</text>
</comment>
<evidence type="ECO:0000256" key="10">
    <source>
        <dbReference type="ARBA" id="ARBA00022734"/>
    </source>
</evidence>
<evidence type="ECO:0000256" key="11">
    <source>
        <dbReference type="ARBA" id="ARBA00022741"/>
    </source>
</evidence>
<comment type="caution">
    <text evidence="21">The sequence shown here is derived from an EMBL/GenBank/DDBJ whole genome shotgun (WGS) entry which is preliminary data.</text>
</comment>
<evidence type="ECO:0000256" key="17">
    <source>
        <dbReference type="ARBA" id="ARBA00023180"/>
    </source>
</evidence>
<evidence type="ECO:0000256" key="4">
    <source>
        <dbReference type="ARBA" id="ARBA00012513"/>
    </source>
</evidence>
<keyword evidence="10" id="KW-0430">Lectin</keyword>
<keyword evidence="14 19" id="KW-1133">Transmembrane helix</keyword>
<evidence type="ECO:0000256" key="18">
    <source>
        <dbReference type="PROSITE-ProRule" id="PRU10141"/>
    </source>
</evidence>
<gene>
    <name evidence="21" type="ORF">EJB05_45063</name>
</gene>
<keyword evidence="13 18" id="KW-0067">ATP-binding</keyword>
<dbReference type="InterPro" id="IPR001220">
    <property type="entry name" value="Legume_lectin_dom"/>
</dbReference>
<keyword evidence="6" id="KW-0723">Serine/threonine-protein kinase</keyword>
<dbReference type="InterPro" id="IPR008271">
    <property type="entry name" value="Ser/Thr_kinase_AS"/>
</dbReference>
<dbReference type="PROSITE" id="PS00107">
    <property type="entry name" value="PROTEIN_KINASE_ATP"/>
    <property type="match status" value="1"/>
</dbReference>
<keyword evidence="7" id="KW-0808">Transferase</keyword>
<protein>
    <recommendedName>
        <fullName evidence="4">non-specific serine/threonine protein kinase</fullName>
        <ecNumber evidence="4">2.7.11.1</ecNumber>
    </recommendedName>
</protein>
<dbReference type="Pfam" id="PF00069">
    <property type="entry name" value="Pkinase"/>
    <property type="match status" value="1"/>
</dbReference>
<dbReference type="Gene3D" id="2.60.120.200">
    <property type="match status" value="1"/>
</dbReference>
<dbReference type="GO" id="GO:0002229">
    <property type="term" value="P:defense response to oomycetes"/>
    <property type="evidence" value="ECO:0007669"/>
    <property type="project" value="UniProtKB-ARBA"/>
</dbReference>
<feature type="transmembrane region" description="Helical" evidence="19">
    <location>
        <begin position="242"/>
        <end position="266"/>
    </location>
</feature>
<dbReference type="EC" id="2.7.11.1" evidence="4"/>
<keyword evidence="11 18" id="KW-0547">Nucleotide-binding</keyword>
<dbReference type="SUPFAM" id="SSF49899">
    <property type="entry name" value="Concanavalin A-like lectins/glucanases"/>
    <property type="match status" value="1"/>
</dbReference>
<dbReference type="PANTHER" id="PTHR27007">
    <property type="match status" value="1"/>
</dbReference>
<evidence type="ECO:0000256" key="14">
    <source>
        <dbReference type="ARBA" id="ARBA00022989"/>
    </source>
</evidence>
<feature type="non-terminal residue" evidence="21">
    <location>
        <position position="569"/>
    </location>
</feature>
<evidence type="ECO:0000256" key="8">
    <source>
        <dbReference type="ARBA" id="ARBA00022692"/>
    </source>
</evidence>
<dbReference type="EMBL" id="RWGY01000039">
    <property type="protein sequence ID" value="TVU11475.1"/>
    <property type="molecule type" value="Genomic_DNA"/>
</dbReference>
<comment type="subcellular location">
    <subcellularLocation>
        <location evidence="1">Cell membrane</location>
        <topology evidence="1">Single-pass type I membrane protein</topology>
    </subcellularLocation>
</comment>
<accession>A0A5J9TJK0</accession>
<sequence>MISHRAAALSFNYNFSIRADLKSPDLKYLNDSSPAGDRIDLTIGTQHNSTGGVFHRQPVRLWSGRKGASFTTSFTFNIGGNHSSERGDGMAFFVGPPSLPLDSRSMFLGLFANSSRSPAQTVGVEFDTCRNDGWDPPANITDHIGININKIISANYTTLPNLGLYGTMSATIKYDAGSQMMTVSLQLSDGSTYSVQALVDFRDAGVPQDAHVGFSAATGVLTESHQLLSWSFRSTDLSSSNIVWAIFLSVASASLVGLVAALLWIVNRPQRRPMVIALPVAQKFSYKELSTATGNFSEDRKLGAGSFGEVYRGELRGQGMLPVAVKRLTRMLEQTMRDYVTEIQTLCQLSHRNMVRLVGWCDGGSNDKLLLVYELHLHGAERLLSWPERYDIVCGIGSAIEYLHTGYNNPILHRDIKPSNVMLDDAFQAKLGDFGLVRQVCSGQGSLRGTAMVGSSDYIDPMCITFGSVSTASDMYSFGVLLLEVATGRKPAALMDRENGSITNALVNDVRRSYRKGSVLKMADERLNNDFDRAQMERVLLVGLLCVNENRQKRPGIRDAINLLSNLGH</sequence>
<evidence type="ECO:0000256" key="7">
    <source>
        <dbReference type="ARBA" id="ARBA00022679"/>
    </source>
</evidence>
<evidence type="ECO:0000256" key="19">
    <source>
        <dbReference type="SAM" id="Phobius"/>
    </source>
</evidence>
<evidence type="ECO:0000256" key="2">
    <source>
        <dbReference type="ARBA" id="ARBA00008536"/>
    </source>
</evidence>
<dbReference type="Gramene" id="TVU11475">
    <property type="protein sequence ID" value="TVU11475"/>
    <property type="gene ID" value="EJB05_45063"/>
</dbReference>
<feature type="binding site" evidence="18">
    <location>
        <position position="326"/>
    </location>
    <ligand>
        <name>ATP</name>
        <dbReference type="ChEBI" id="CHEBI:30616"/>
    </ligand>
</feature>
<keyword evidence="12" id="KW-0418">Kinase</keyword>
<dbReference type="GO" id="GO:0030246">
    <property type="term" value="F:carbohydrate binding"/>
    <property type="evidence" value="ECO:0007669"/>
    <property type="project" value="UniProtKB-KW"/>
</dbReference>
<evidence type="ECO:0000256" key="13">
    <source>
        <dbReference type="ARBA" id="ARBA00022840"/>
    </source>
</evidence>
<dbReference type="GO" id="GO:0005886">
    <property type="term" value="C:plasma membrane"/>
    <property type="evidence" value="ECO:0007669"/>
    <property type="project" value="UniProtKB-SubCell"/>
</dbReference>
<keyword evidence="16" id="KW-0675">Receptor</keyword>
<keyword evidence="17" id="KW-0325">Glycoprotein</keyword>
<name>A0A5J9TJK0_9POAL</name>
<dbReference type="CDD" id="cd06899">
    <property type="entry name" value="lectin_legume_LecRK_Arcelin_ConA"/>
    <property type="match status" value="1"/>
</dbReference>
<dbReference type="PROSITE" id="PS00307">
    <property type="entry name" value="LECTIN_LEGUME_BETA"/>
    <property type="match status" value="1"/>
</dbReference>
<dbReference type="Proteomes" id="UP000324897">
    <property type="component" value="Chromosome 3"/>
</dbReference>
<dbReference type="InterPro" id="IPR013320">
    <property type="entry name" value="ConA-like_dom_sf"/>
</dbReference>
<feature type="domain" description="Protein kinase" evidence="20">
    <location>
        <begin position="296"/>
        <end position="569"/>
    </location>
</feature>
<evidence type="ECO:0000259" key="20">
    <source>
        <dbReference type="PROSITE" id="PS50011"/>
    </source>
</evidence>
<keyword evidence="9" id="KW-0732">Signal</keyword>
<evidence type="ECO:0000256" key="16">
    <source>
        <dbReference type="ARBA" id="ARBA00023170"/>
    </source>
</evidence>
<dbReference type="PROSITE" id="PS00108">
    <property type="entry name" value="PROTEIN_KINASE_ST"/>
    <property type="match status" value="1"/>
</dbReference>
<evidence type="ECO:0000256" key="15">
    <source>
        <dbReference type="ARBA" id="ARBA00023136"/>
    </source>
</evidence>
<reference evidence="21 22" key="1">
    <citation type="journal article" date="2019" name="Sci. Rep.">
        <title>A high-quality genome of Eragrostis curvula grass provides insights into Poaceae evolution and supports new strategies to enhance forage quality.</title>
        <authorList>
            <person name="Carballo J."/>
            <person name="Santos B.A.C.M."/>
            <person name="Zappacosta D."/>
            <person name="Garbus I."/>
            <person name="Selva J.P."/>
            <person name="Gallo C.A."/>
            <person name="Diaz A."/>
            <person name="Albertini E."/>
            <person name="Caccamo M."/>
            <person name="Echenique V."/>
        </authorList>
    </citation>
    <scope>NUCLEOTIDE SEQUENCE [LARGE SCALE GENOMIC DNA]</scope>
    <source>
        <strain evidence="22">cv. Victoria</strain>
        <tissue evidence="21">Leaf</tissue>
    </source>
</reference>
<keyword evidence="22" id="KW-1185">Reference proteome</keyword>
<evidence type="ECO:0000256" key="12">
    <source>
        <dbReference type="ARBA" id="ARBA00022777"/>
    </source>
</evidence>
<organism evidence="21 22">
    <name type="scientific">Eragrostis curvula</name>
    <name type="common">weeping love grass</name>
    <dbReference type="NCBI Taxonomy" id="38414"/>
    <lineage>
        <taxon>Eukaryota</taxon>
        <taxon>Viridiplantae</taxon>
        <taxon>Streptophyta</taxon>
        <taxon>Embryophyta</taxon>
        <taxon>Tracheophyta</taxon>
        <taxon>Spermatophyta</taxon>
        <taxon>Magnoliopsida</taxon>
        <taxon>Liliopsida</taxon>
        <taxon>Poales</taxon>
        <taxon>Poaceae</taxon>
        <taxon>PACMAD clade</taxon>
        <taxon>Chloridoideae</taxon>
        <taxon>Eragrostideae</taxon>
        <taxon>Eragrostidinae</taxon>
        <taxon>Eragrostis</taxon>
    </lineage>
</organism>
<dbReference type="PROSITE" id="PS50011">
    <property type="entry name" value="PROTEIN_KINASE_DOM"/>
    <property type="match status" value="1"/>
</dbReference>
<evidence type="ECO:0000256" key="3">
    <source>
        <dbReference type="ARBA" id="ARBA00010217"/>
    </source>
</evidence>
<dbReference type="OrthoDB" id="5979581at2759"/>
<keyword evidence="5" id="KW-1003">Cell membrane</keyword>
<dbReference type="Gene3D" id="3.30.200.20">
    <property type="entry name" value="Phosphorylase Kinase, domain 1"/>
    <property type="match status" value="1"/>
</dbReference>